<dbReference type="Gene3D" id="3.40.50.1820">
    <property type="entry name" value="alpha/beta hydrolase"/>
    <property type="match status" value="1"/>
</dbReference>
<keyword evidence="1 3" id="KW-0378">Hydrolase</keyword>
<organism evidence="3 4">
    <name type="scientific">Leptospira ryugenii</name>
    <dbReference type="NCBI Taxonomy" id="1917863"/>
    <lineage>
        <taxon>Bacteria</taxon>
        <taxon>Pseudomonadati</taxon>
        <taxon>Spirochaetota</taxon>
        <taxon>Spirochaetia</taxon>
        <taxon>Leptospirales</taxon>
        <taxon>Leptospiraceae</taxon>
        <taxon>Leptospira</taxon>
    </lineage>
</organism>
<evidence type="ECO:0000259" key="2">
    <source>
        <dbReference type="Pfam" id="PF00561"/>
    </source>
</evidence>
<dbReference type="OrthoDB" id="9805423at2"/>
<keyword evidence="4" id="KW-1185">Reference proteome</keyword>
<dbReference type="GO" id="GO:0016787">
    <property type="term" value="F:hydrolase activity"/>
    <property type="evidence" value="ECO:0007669"/>
    <property type="project" value="UniProtKB-KW"/>
</dbReference>
<name>A0A2P2E1X9_9LEPT</name>
<dbReference type="AlphaFoldDB" id="A0A2P2E1X9"/>
<dbReference type="EMBL" id="BFBB01000007">
    <property type="protein sequence ID" value="GBF50870.1"/>
    <property type="molecule type" value="Genomic_DNA"/>
</dbReference>
<dbReference type="SUPFAM" id="SSF53474">
    <property type="entry name" value="alpha/beta-Hydrolases"/>
    <property type="match status" value="1"/>
</dbReference>
<dbReference type="Pfam" id="PF00561">
    <property type="entry name" value="Abhydrolase_1"/>
    <property type="match status" value="1"/>
</dbReference>
<reference evidence="3 4" key="1">
    <citation type="submission" date="2018-02" db="EMBL/GenBank/DDBJ databases">
        <title>Novel Leptospira species isolated from soil and water in Japan.</title>
        <authorList>
            <person name="Nakao R."/>
            <person name="Masuzawa T."/>
        </authorList>
    </citation>
    <scope>NUCLEOTIDE SEQUENCE [LARGE SCALE GENOMIC DNA]</scope>
    <source>
        <strain evidence="3 4">YH101</strain>
    </source>
</reference>
<protein>
    <submittedName>
        <fullName evidence="3">Alpha/beta hydrolase family protein</fullName>
    </submittedName>
</protein>
<feature type="domain" description="AB hydrolase-1" evidence="2">
    <location>
        <begin position="24"/>
        <end position="122"/>
    </location>
</feature>
<evidence type="ECO:0000313" key="4">
    <source>
        <dbReference type="Proteomes" id="UP000245133"/>
    </source>
</evidence>
<comment type="caution">
    <text evidence="3">The sequence shown here is derived from an EMBL/GenBank/DDBJ whole genome shotgun (WGS) entry which is preliminary data.</text>
</comment>
<sequence length="279" mass="31956">MNAKTFTFQGKKVAYYDSETANKPTVLICHANGYSAHCYRYYWEALKADYRVIGLDFIGHGKSESDLYFQNWYFFRDQILELIRVESLESVTLLGHSLGGASSLLAAEKNPHAIRKVIALDPVILGLKLITLAKIFGSPLARGAFKRRKTFNNLNLVRRAYQKFPAFAHWDGAIFEDYLNSCFRKTGNGEEVELCCDPKVEGRIFSHAHYTVFWKFKKIKVPSFILIPDPPEVCTPALARMITKGVKSSEFEIWTNCTHFFPFEIPEKTLSYILSKLKQ</sequence>
<dbReference type="InterPro" id="IPR050266">
    <property type="entry name" value="AB_hydrolase_sf"/>
</dbReference>
<dbReference type="RefSeq" id="WP_108976968.1">
    <property type="nucleotide sequence ID" value="NZ_BFBB01000007.1"/>
</dbReference>
<gene>
    <name evidence="3" type="ORF">LPTSP4_23970</name>
</gene>
<dbReference type="Proteomes" id="UP000245133">
    <property type="component" value="Unassembled WGS sequence"/>
</dbReference>
<proteinExistence type="predicted"/>
<dbReference type="GO" id="GO:0016020">
    <property type="term" value="C:membrane"/>
    <property type="evidence" value="ECO:0007669"/>
    <property type="project" value="TreeGrafter"/>
</dbReference>
<dbReference type="PANTHER" id="PTHR43798">
    <property type="entry name" value="MONOACYLGLYCEROL LIPASE"/>
    <property type="match status" value="1"/>
</dbReference>
<dbReference type="PRINTS" id="PR00111">
    <property type="entry name" value="ABHYDROLASE"/>
</dbReference>
<dbReference type="InterPro" id="IPR000073">
    <property type="entry name" value="AB_hydrolase_1"/>
</dbReference>
<dbReference type="PANTHER" id="PTHR43798:SF31">
    <property type="entry name" value="AB HYDROLASE SUPERFAMILY PROTEIN YCLE"/>
    <property type="match status" value="1"/>
</dbReference>
<dbReference type="InterPro" id="IPR029058">
    <property type="entry name" value="AB_hydrolase_fold"/>
</dbReference>
<accession>A0A2P2E1X9</accession>
<evidence type="ECO:0000313" key="3">
    <source>
        <dbReference type="EMBL" id="GBF50870.1"/>
    </source>
</evidence>
<evidence type="ECO:0000256" key="1">
    <source>
        <dbReference type="ARBA" id="ARBA00022801"/>
    </source>
</evidence>